<organism evidence="1 2">
    <name type="scientific">Nonomuraea cavernae</name>
    <dbReference type="NCBI Taxonomy" id="2045107"/>
    <lineage>
        <taxon>Bacteria</taxon>
        <taxon>Bacillati</taxon>
        <taxon>Actinomycetota</taxon>
        <taxon>Actinomycetes</taxon>
        <taxon>Streptosporangiales</taxon>
        <taxon>Streptosporangiaceae</taxon>
        <taxon>Nonomuraea</taxon>
    </lineage>
</organism>
<evidence type="ECO:0000313" key="1">
    <source>
        <dbReference type="EMBL" id="GGO83260.1"/>
    </source>
</evidence>
<dbReference type="AlphaFoldDB" id="A0A917ZHN2"/>
<gene>
    <name evidence="1" type="ORF">GCM10012289_76330</name>
</gene>
<proteinExistence type="predicted"/>
<reference evidence="1" key="1">
    <citation type="journal article" date="2014" name="Int. J. Syst. Evol. Microbiol.">
        <title>Complete genome sequence of Corynebacterium casei LMG S-19264T (=DSM 44701T), isolated from a smear-ripened cheese.</title>
        <authorList>
            <consortium name="US DOE Joint Genome Institute (JGI-PGF)"/>
            <person name="Walter F."/>
            <person name="Albersmeier A."/>
            <person name="Kalinowski J."/>
            <person name="Ruckert C."/>
        </authorList>
    </citation>
    <scope>NUCLEOTIDE SEQUENCE</scope>
    <source>
        <strain evidence="1">CGMCC 4.7368</strain>
    </source>
</reference>
<protein>
    <submittedName>
        <fullName evidence="1">Uncharacterized protein</fullName>
    </submittedName>
</protein>
<dbReference type="Proteomes" id="UP000646523">
    <property type="component" value="Unassembled WGS sequence"/>
</dbReference>
<reference evidence="1" key="2">
    <citation type="submission" date="2020-09" db="EMBL/GenBank/DDBJ databases">
        <authorList>
            <person name="Sun Q."/>
            <person name="Zhou Y."/>
        </authorList>
    </citation>
    <scope>NUCLEOTIDE SEQUENCE</scope>
    <source>
        <strain evidence="1">CGMCC 4.7368</strain>
    </source>
</reference>
<name>A0A917ZHN2_9ACTN</name>
<dbReference type="RefSeq" id="WP_189129124.1">
    <property type="nucleotide sequence ID" value="NZ_BMNH01000050.1"/>
</dbReference>
<sequence>MDPSDVARFEELLQVACEKGELDLSALREAQQLLSEMASAAVVLADHVESEISPLPRRHALRDDTGDEAAARLAEIHERSRRVAGLFAEAALHAHRSGAALGHIGAQEGNLTPVRGYGSSMRPHST</sequence>
<keyword evidence="2" id="KW-1185">Reference proteome</keyword>
<dbReference type="EMBL" id="BMNH01000050">
    <property type="protein sequence ID" value="GGO83260.1"/>
    <property type="molecule type" value="Genomic_DNA"/>
</dbReference>
<accession>A0A917ZHN2</accession>
<comment type="caution">
    <text evidence="1">The sequence shown here is derived from an EMBL/GenBank/DDBJ whole genome shotgun (WGS) entry which is preliminary data.</text>
</comment>
<evidence type="ECO:0000313" key="2">
    <source>
        <dbReference type="Proteomes" id="UP000646523"/>
    </source>
</evidence>